<comment type="caution">
    <text evidence="2">The sequence shown here is derived from an EMBL/GenBank/DDBJ whole genome shotgun (WGS) entry which is preliminary data.</text>
</comment>
<keyword evidence="3" id="KW-1185">Reference proteome</keyword>
<proteinExistence type="predicted"/>
<dbReference type="Proteomes" id="UP001501444">
    <property type="component" value="Unassembled WGS sequence"/>
</dbReference>
<accession>A0ABN3G0V4</accession>
<evidence type="ECO:0000313" key="2">
    <source>
        <dbReference type="EMBL" id="GAA2341783.1"/>
    </source>
</evidence>
<protein>
    <submittedName>
        <fullName evidence="2">Uncharacterized protein</fullName>
    </submittedName>
</protein>
<dbReference type="SUPFAM" id="SSF56349">
    <property type="entry name" value="DNA breaking-rejoining enzymes"/>
    <property type="match status" value="1"/>
</dbReference>
<sequence>MGAAGAGQVGRQVHQPDQPPAARTRSPHRAATLTEQDYRDLSAACTSPMHDLVLALAGVHAASPHQIRHLLLEDIDVGNRRLLIGTVERHLDGYTMRALDAWLRHRRERWPYAMNRHLLISNYTARTSGPISSYTLTHLFGPPLPAVDRVRRDRQLEEALSHGPDPLHLAIMFGISGTTAAFYADSARQLLEQATTPPS</sequence>
<dbReference type="EMBL" id="BAAARV010000021">
    <property type="protein sequence ID" value="GAA2341783.1"/>
    <property type="molecule type" value="Genomic_DNA"/>
</dbReference>
<gene>
    <name evidence="2" type="ORF">GCM10010170_025510</name>
</gene>
<dbReference type="InterPro" id="IPR011010">
    <property type="entry name" value="DNA_brk_join_enz"/>
</dbReference>
<evidence type="ECO:0000313" key="3">
    <source>
        <dbReference type="Proteomes" id="UP001501444"/>
    </source>
</evidence>
<name>A0ABN3G0V4_9ACTN</name>
<organism evidence="2 3">
    <name type="scientific">Dactylosporangium salmoneum</name>
    <dbReference type="NCBI Taxonomy" id="53361"/>
    <lineage>
        <taxon>Bacteria</taxon>
        <taxon>Bacillati</taxon>
        <taxon>Actinomycetota</taxon>
        <taxon>Actinomycetes</taxon>
        <taxon>Micromonosporales</taxon>
        <taxon>Micromonosporaceae</taxon>
        <taxon>Dactylosporangium</taxon>
    </lineage>
</organism>
<feature type="region of interest" description="Disordered" evidence="1">
    <location>
        <begin position="1"/>
        <end position="30"/>
    </location>
</feature>
<reference evidence="2 3" key="1">
    <citation type="journal article" date="2019" name="Int. J. Syst. Evol. Microbiol.">
        <title>The Global Catalogue of Microorganisms (GCM) 10K type strain sequencing project: providing services to taxonomists for standard genome sequencing and annotation.</title>
        <authorList>
            <consortium name="The Broad Institute Genomics Platform"/>
            <consortium name="The Broad Institute Genome Sequencing Center for Infectious Disease"/>
            <person name="Wu L."/>
            <person name="Ma J."/>
        </authorList>
    </citation>
    <scope>NUCLEOTIDE SEQUENCE [LARGE SCALE GENOMIC DNA]</scope>
    <source>
        <strain evidence="2 3">JCM 3272</strain>
    </source>
</reference>
<evidence type="ECO:0000256" key="1">
    <source>
        <dbReference type="SAM" id="MobiDB-lite"/>
    </source>
</evidence>